<comment type="similarity">
    <text evidence="1">Belongs to the enoyl-CoA hydratase/isomerase family.</text>
</comment>
<reference evidence="4" key="1">
    <citation type="journal article" date="2019" name="Int. J. Syst. Evol. Microbiol.">
        <title>The Global Catalogue of Microorganisms (GCM) 10K type strain sequencing project: providing services to taxonomists for standard genome sequencing and annotation.</title>
        <authorList>
            <consortium name="The Broad Institute Genomics Platform"/>
            <consortium name="The Broad Institute Genome Sequencing Center for Infectious Disease"/>
            <person name="Wu L."/>
            <person name="Ma J."/>
        </authorList>
    </citation>
    <scope>NUCLEOTIDE SEQUENCE [LARGE SCALE GENOMIC DNA]</scope>
    <source>
        <strain evidence="4">CGMCC 4.7093</strain>
    </source>
</reference>
<evidence type="ECO:0000313" key="4">
    <source>
        <dbReference type="Proteomes" id="UP001595947"/>
    </source>
</evidence>
<evidence type="ECO:0000313" key="3">
    <source>
        <dbReference type="EMBL" id="MFC5065969.1"/>
    </source>
</evidence>
<accession>A0ABV9YXF0</accession>
<proteinExistence type="inferred from homology"/>
<gene>
    <name evidence="3" type="ORF">ACFPBZ_27390</name>
</gene>
<keyword evidence="4" id="KW-1185">Reference proteome</keyword>
<sequence>MVSAQVTTQLLSEHDLDAPIDDRWFADYVVGSSYEYGWLALEPDEIVEFATRYDPQRIHTDPDWAATGPFGGLIASGWQTAGLMMRLYCDHYISAVASLASPGVDELRWPAPLRPGERVRLRVAVVESRVSRSKPDRGIVRTDIALITEDDRTVLTGLAMNMVAVRPVSS</sequence>
<dbReference type="PANTHER" id="PTHR43664:SF1">
    <property type="entry name" value="BETA-METHYLMALYL-COA DEHYDRATASE"/>
    <property type="match status" value="1"/>
</dbReference>
<protein>
    <submittedName>
        <fullName evidence="3">MaoC family dehydratase</fullName>
    </submittedName>
</protein>
<dbReference type="Proteomes" id="UP001595947">
    <property type="component" value="Unassembled WGS sequence"/>
</dbReference>
<dbReference type="EMBL" id="JBHSIV010000052">
    <property type="protein sequence ID" value="MFC5065969.1"/>
    <property type="molecule type" value="Genomic_DNA"/>
</dbReference>
<dbReference type="SUPFAM" id="SSF54637">
    <property type="entry name" value="Thioesterase/thiol ester dehydrase-isomerase"/>
    <property type="match status" value="1"/>
</dbReference>
<dbReference type="InterPro" id="IPR029069">
    <property type="entry name" value="HotDog_dom_sf"/>
</dbReference>
<dbReference type="PANTHER" id="PTHR43664">
    <property type="entry name" value="MONOAMINE OXIDASE-RELATED"/>
    <property type="match status" value="1"/>
</dbReference>
<evidence type="ECO:0000259" key="2">
    <source>
        <dbReference type="Pfam" id="PF01575"/>
    </source>
</evidence>
<dbReference type="Gene3D" id="3.10.129.10">
    <property type="entry name" value="Hotdog Thioesterase"/>
    <property type="match status" value="1"/>
</dbReference>
<organism evidence="3 4">
    <name type="scientific">Actinomycetospora atypica</name>
    <dbReference type="NCBI Taxonomy" id="1290095"/>
    <lineage>
        <taxon>Bacteria</taxon>
        <taxon>Bacillati</taxon>
        <taxon>Actinomycetota</taxon>
        <taxon>Actinomycetes</taxon>
        <taxon>Pseudonocardiales</taxon>
        <taxon>Pseudonocardiaceae</taxon>
        <taxon>Actinomycetospora</taxon>
    </lineage>
</organism>
<name>A0ABV9YXF0_9PSEU</name>
<dbReference type="InterPro" id="IPR052342">
    <property type="entry name" value="MCH/BMMD"/>
</dbReference>
<dbReference type="Pfam" id="PF01575">
    <property type="entry name" value="MaoC_dehydratas"/>
    <property type="match status" value="1"/>
</dbReference>
<comment type="caution">
    <text evidence="3">The sequence shown here is derived from an EMBL/GenBank/DDBJ whole genome shotgun (WGS) entry which is preliminary data.</text>
</comment>
<dbReference type="CDD" id="cd03454">
    <property type="entry name" value="YdeM"/>
    <property type="match status" value="1"/>
</dbReference>
<evidence type="ECO:0000256" key="1">
    <source>
        <dbReference type="ARBA" id="ARBA00005254"/>
    </source>
</evidence>
<dbReference type="InterPro" id="IPR002539">
    <property type="entry name" value="MaoC-like_dom"/>
</dbReference>
<dbReference type="RefSeq" id="WP_378039286.1">
    <property type="nucleotide sequence ID" value="NZ_JBHSIV010000052.1"/>
</dbReference>
<feature type="domain" description="MaoC-like" evidence="2">
    <location>
        <begin position="32"/>
        <end position="135"/>
    </location>
</feature>